<evidence type="ECO:0000256" key="3">
    <source>
        <dbReference type="ARBA" id="ARBA00023098"/>
    </source>
</evidence>
<feature type="region of interest" description="Disordered" evidence="5">
    <location>
        <begin position="286"/>
        <end position="307"/>
    </location>
</feature>
<comment type="catalytic activity">
    <reaction evidence="4">
        <text>a long-chain fatty acyl-CoA + 2 NADPH + 2 H(+) = a long-chain primary fatty alcohol + 2 NADP(+) + CoA</text>
        <dbReference type="Rhea" id="RHEA:52716"/>
        <dbReference type="ChEBI" id="CHEBI:15378"/>
        <dbReference type="ChEBI" id="CHEBI:57287"/>
        <dbReference type="ChEBI" id="CHEBI:57783"/>
        <dbReference type="ChEBI" id="CHEBI:58349"/>
        <dbReference type="ChEBI" id="CHEBI:77396"/>
        <dbReference type="ChEBI" id="CHEBI:83139"/>
        <dbReference type="EC" id="1.2.1.84"/>
    </reaction>
</comment>
<dbReference type="PANTHER" id="PTHR11011:SF116">
    <property type="entry name" value="FATTY ACYL-COA REDUCTASE CG5065-RELATED"/>
    <property type="match status" value="1"/>
</dbReference>
<dbReference type="GO" id="GO:0080019">
    <property type="term" value="F:alcohol-forming very long-chain fatty acyl-CoA reductase activity"/>
    <property type="evidence" value="ECO:0007669"/>
    <property type="project" value="InterPro"/>
</dbReference>
<dbReference type="SUPFAM" id="SSF51735">
    <property type="entry name" value="NAD(P)-binding Rossmann-fold domains"/>
    <property type="match status" value="1"/>
</dbReference>
<dbReference type="InterPro" id="IPR036291">
    <property type="entry name" value="NAD(P)-bd_dom_sf"/>
</dbReference>
<dbReference type="GO" id="GO:0035336">
    <property type="term" value="P:long-chain fatty-acyl-CoA metabolic process"/>
    <property type="evidence" value="ECO:0007669"/>
    <property type="project" value="TreeGrafter"/>
</dbReference>
<gene>
    <name evidence="8" type="ORF">TDIB3V08_LOCUS748</name>
</gene>
<reference evidence="8" key="1">
    <citation type="submission" date="2020-11" db="EMBL/GenBank/DDBJ databases">
        <authorList>
            <person name="Tran Van P."/>
        </authorList>
    </citation>
    <scope>NUCLEOTIDE SEQUENCE</scope>
</reference>
<dbReference type="PANTHER" id="PTHR11011">
    <property type="entry name" value="MALE STERILITY PROTEIN 2-RELATED"/>
    <property type="match status" value="1"/>
</dbReference>
<dbReference type="Pfam" id="PF07993">
    <property type="entry name" value="NAD_binding_4"/>
    <property type="match status" value="1"/>
</dbReference>
<evidence type="ECO:0000256" key="4">
    <source>
        <dbReference type="RuleBase" id="RU363097"/>
    </source>
</evidence>
<feature type="domain" description="Fatty acyl-CoA reductase C-terminal" evidence="6">
    <location>
        <begin position="760"/>
        <end position="858"/>
    </location>
</feature>
<dbReference type="GO" id="GO:0102965">
    <property type="term" value="F:alcohol-forming long-chain fatty acyl-CoA reductase activity"/>
    <property type="evidence" value="ECO:0007669"/>
    <property type="project" value="UniProtKB-EC"/>
</dbReference>
<name>A0A7R8VA11_TIMDO</name>
<feature type="domain" description="Thioester reductase (TE)" evidence="7">
    <location>
        <begin position="480"/>
        <end position="695"/>
    </location>
</feature>
<dbReference type="AlphaFoldDB" id="A0A7R8VA11"/>
<organism evidence="8">
    <name type="scientific">Timema douglasi</name>
    <name type="common">Walking stick</name>
    <dbReference type="NCBI Taxonomy" id="61478"/>
    <lineage>
        <taxon>Eukaryota</taxon>
        <taxon>Metazoa</taxon>
        <taxon>Ecdysozoa</taxon>
        <taxon>Arthropoda</taxon>
        <taxon>Hexapoda</taxon>
        <taxon>Insecta</taxon>
        <taxon>Pterygota</taxon>
        <taxon>Neoptera</taxon>
        <taxon>Polyneoptera</taxon>
        <taxon>Phasmatodea</taxon>
        <taxon>Timematodea</taxon>
        <taxon>Timematoidea</taxon>
        <taxon>Timematidae</taxon>
        <taxon>Timema</taxon>
    </lineage>
</organism>
<keyword evidence="2 4" id="KW-0444">Lipid biosynthesis</keyword>
<evidence type="ECO:0000256" key="2">
    <source>
        <dbReference type="ARBA" id="ARBA00022516"/>
    </source>
</evidence>
<dbReference type="EC" id="1.2.1.84" evidence="4"/>
<dbReference type="GO" id="GO:0005777">
    <property type="term" value="C:peroxisome"/>
    <property type="evidence" value="ECO:0007669"/>
    <property type="project" value="TreeGrafter"/>
</dbReference>
<feature type="region of interest" description="Disordered" evidence="5">
    <location>
        <begin position="1"/>
        <end position="20"/>
    </location>
</feature>
<comment type="function">
    <text evidence="4">Catalyzes the reduction of fatty acyl-CoA to fatty alcohols.</text>
</comment>
<sequence length="942" mass="107094">MYTAFVPLTDRQEEDAPLPPAASVVPDYWDQYGLDAGLRDHVAPTEGLATCVWAPPLETTESRGRRLSVKVSCAKDRVDIMLFGETHLCSAMRFSLAEFICHRSDRAGMWEGLERWSWSRGALTITSPIATLVLTDGFEKSPDKIMYPYAEPYDLQKHCTRICVGEEWKTTISTPNRDSNLDLPVIEYKVTPEGQRPTSPPEGDLALCPKVLNQETHQSTNERHNQMLNCAVGVWEHRSYWLRARHVTTPSRYDWLLAFAPSSSPRAPFQGIGKVELEEVNPNLRGGRVENHLGKTTPSSPNRDSNLDLPVLSIRAQHDKRVSQLRHRGGELFYPSHLKEYGKSAVEKGDCSVTLGVSLVLICREMSSDQEYGVSDSQNDVRLYSLSRLGDRGSNPSWCFFELHVPQHTIPHDSSWTPGWETLIKRIKLAINLIIGDGDMRVQVPAGLPITGSKMVVEEGGVEEQFPTVLEFFKGRTILVTGATGFLGKVLVEKLLRTTDVDRVYMFFRPKRGQEVKQRMDTFVQSKLFDRLKSEKPGFVSRLTPLRADVSLENAGLSPEDRRRLQEEVNVVFHCAANVRFDQKLKDAVNLNTLGTRRVLQLCEGMTNLFALVHVSTAYCHCDREVVQEVVYPGKHDPHKILDTVAWMPDHILEEITPKIVSGQPNTYAFSKNLSEKLVAEYASKIPMGIARPSIGLHKTPKTPMVVNVTLSGDNPVTFGHVLEVGRKLLYDYPLEYPLWYPGGSMKSNKLLHDVCVLFFHFLPAYFIDFLLMVLGKKPLERMCYSMVKVQRRIQGGLQMLQYYTTKKFVFLNENLHALKRSMTLEDQSIFYMNVNELDWVSYTKTMLLGTREYCLKEDPSTLPYARIHMRRLVNEKPLVVERTGPLNPSLQPLAQRNYSSPMTSLVLTDSSQLTPDSQHLDFIKFLNKFSFYIFFLLLHNF</sequence>
<evidence type="ECO:0000259" key="7">
    <source>
        <dbReference type="Pfam" id="PF07993"/>
    </source>
</evidence>
<dbReference type="CDD" id="cd09071">
    <property type="entry name" value="FAR_C"/>
    <property type="match status" value="1"/>
</dbReference>
<evidence type="ECO:0000259" key="6">
    <source>
        <dbReference type="Pfam" id="PF03015"/>
    </source>
</evidence>
<proteinExistence type="inferred from homology"/>
<accession>A0A7R8VA11</accession>
<evidence type="ECO:0000256" key="1">
    <source>
        <dbReference type="ARBA" id="ARBA00005928"/>
    </source>
</evidence>
<evidence type="ECO:0000313" key="8">
    <source>
        <dbReference type="EMBL" id="CAD7194321.1"/>
    </source>
</evidence>
<feature type="compositionally biased region" description="Polar residues" evidence="5">
    <location>
        <begin position="294"/>
        <end position="304"/>
    </location>
</feature>
<dbReference type="EMBL" id="OA564443">
    <property type="protein sequence ID" value="CAD7194321.1"/>
    <property type="molecule type" value="Genomic_DNA"/>
</dbReference>
<protein>
    <recommendedName>
        <fullName evidence="4">Fatty acyl-CoA reductase</fullName>
        <ecNumber evidence="4">1.2.1.84</ecNumber>
    </recommendedName>
</protein>
<keyword evidence="4" id="KW-0560">Oxidoreductase</keyword>
<dbReference type="InterPro" id="IPR026055">
    <property type="entry name" value="FAR"/>
</dbReference>
<dbReference type="InterPro" id="IPR033640">
    <property type="entry name" value="FAR_C"/>
</dbReference>
<dbReference type="InterPro" id="IPR013120">
    <property type="entry name" value="FAR_NAD-bd"/>
</dbReference>
<dbReference type="Gene3D" id="3.40.50.720">
    <property type="entry name" value="NAD(P)-binding Rossmann-like Domain"/>
    <property type="match status" value="1"/>
</dbReference>
<evidence type="ECO:0000256" key="5">
    <source>
        <dbReference type="SAM" id="MobiDB-lite"/>
    </source>
</evidence>
<keyword evidence="4" id="KW-0521">NADP</keyword>
<comment type="similarity">
    <text evidence="1 4">Belongs to the fatty acyl-CoA reductase family.</text>
</comment>
<keyword evidence="3 4" id="KW-0443">Lipid metabolism</keyword>
<dbReference type="Pfam" id="PF03015">
    <property type="entry name" value="Sterile"/>
    <property type="match status" value="1"/>
</dbReference>
<dbReference type="CDD" id="cd05236">
    <property type="entry name" value="FAR-N_SDR_e"/>
    <property type="match status" value="1"/>
</dbReference>